<feature type="transmembrane region" description="Helical" evidence="2">
    <location>
        <begin position="106"/>
        <end position="127"/>
    </location>
</feature>
<evidence type="ECO:0000313" key="4">
    <source>
        <dbReference type="Proteomes" id="UP000618795"/>
    </source>
</evidence>
<feature type="region of interest" description="Disordered" evidence="1">
    <location>
        <begin position="137"/>
        <end position="160"/>
    </location>
</feature>
<sequence>MVTLMGWGDRPVWVRCVAAAYVIGFLEGTGWHAYSLAAGGLHAYSYAPLLIQLLFHALLLLDPLVALSIVRARPGGPLLAAPVMLADLVGNWDTEWRAVLAHPAAYLRPVGLLPITLFGIFVLLTAFPLRRALTSGGDAARGPWRRRPTVEGRQGQDLSL</sequence>
<name>A0A918MB80_9ACTN</name>
<gene>
    <name evidence="3" type="ORF">GCM10010260_29510</name>
</gene>
<accession>A0A918MB80</accession>
<feature type="transmembrane region" description="Helical" evidence="2">
    <location>
        <begin position="12"/>
        <end position="34"/>
    </location>
</feature>
<dbReference type="AlphaFoldDB" id="A0A918MB80"/>
<evidence type="ECO:0000256" key="2">
    <source>
        <dbReference type="SAM" id="Phobius"/>
    </source>
</evidence>
<proteinExistence type="predicted"/>
<keyword evidence="4" id="KW-1185">Reference proteome</keyword>
<protein>
    <submittedName>
        <fullName evidence="3">Uncharacterized protein</fullName>
    </submittedName>
</protein>
<feature type="transmembrane region" description="Helical" evidence="2">
    <location>
        <begin position="46"/>
        <end position="70"/>
    </location>
</feature>
<reference evidence="3" key="2">
    <citation type="submission" date="2020-09" db="EMBL/GenBank/DDBJ databases">
        <authorList>
            <person name="Sun Q."/>
            <person name="Ohkuma M."/>
        </authorList>
    </citation>
    <scope>NUCLEOTIDE SEQUENCE</scope>
    <source>
        <strain evidence="3">JCM 4369</strain>
    </source>
</reference>
<organism evidence="3 4">
    <name type="scientific">Streptomyces filipinensis</name>
    <dbReference type="NCBI Taxonomy" id="66887"/>
    <lineage>
        <taxon>Bacteria</taxon>
        <taxon>Bacillati</taxon>
        <taxon>Actinomycetota</taxon>
        <taxon>Actinomycetes</taxon>
        <taxon>Kitasatosporales</taxon>
        <taxon>Streptomycetaceae</taxon>
        <taxon>Streptomyces</taxon>
    </lineage>
</organism>
<keyword evidence="2" id="KW-1133">Transmembrane helix</keyword>
<evidence type="ECO:0000313" key="3">
    <source>
        <dbReference type="EMBL" id="GGU92844.1"/>
    </source>
</evidence>
<keyword evidence="2" id="KW-0472">Membrane</keyword>
<reference evidence="3" key="1">
    <citation type="journal article" date="2014" name="Int. J. Syst. Evol. Microbiol.">
        <title>Complete genome sequence of Corynebacterium casei LMG S-19264T (=DSM 44701T), isolated from a smear-ripened cheese.</title>
        <authorList>
            <consortium name="US DOE Joint Genome Institute (JGI-PGF)"/>
            <person name="Walter F."/>
            <person name="Albersmeier A."/>
            <person name="Kalinowski J."/>
            <person name="Ruckert C."/>
        </authorList>
    </citation>
    <scope>NUCLEOTIDE SEQUENCE</scope>
    <source>
        <strain evidence="3">JCM 4369</strain>
    </source>
</reference>
<dbReference type="EMBL" id="BMTD01000005">
    <property type="protein sequence ID" value="GGU92844.1"/>
    <property type="molecule type" value="Genomic_DNA"/>
</dbReference>
<keyword evidence="2" id="KW-0812">Transmembrane</keyword>
<dbReference type="Proteomes" id="UP000618795">
    <property type="component" value="Unassembled WGS sequence"/>
</dbReference>
<evidence type="ECO:0000256" key="1">
    <source>
        <dbReference type="SAM" id="MobiDB-lite"/>
    </source>
</evidence>
<comment type="caution">
    <text evidence="3">The sequence shown here is derived from an EMBL/GenBank/DDBJ whole genome shotgun (WGS) entry which is preliminary data.</text>
</comment>